<dbReference type="STRING" id="151894.SAMN04488524_2319"/>
<dbReference type="InterPro" id="IPR051317">
    <property type="entry name" value="Gfo/Idh/MocA_oxidoreduct"/>
</dbReference>
<dbReference type="AlphaFoldDB" id="A0A1W2BF41"/>
<dbReference type="GO" id="GO:0000166">
    <property type="term" value="F:nucleotide binding"/>
    <property type="evidence" value="ECO:0007669"/>
    <property type="project" value="InterPro"/>
</dbReference>
<evidence type="ECO:0000313" key="6">
    <source>
        <dbReference type="Proteomes" id="UP000192756"/>
    </source>
</evidence>
<dbReference type="InterPro" id="IPR000683">
    <property type="entry name" value="Gfo/Idh/MocA-like_OxRdtase_N"/>
</dbReference>
<dbReference type="Gene3D" id="3.40.50.720">
    <property type="entry name" value="NAD(P)-binding Rossmann-like Domain"/>
    <property type="match status" value="1"/>
</dbReference>
<organism evidence="5 6">
    <name type="scientific">Pedobacter africanus</name>
    <dbReference type="NCBI Taxonomy" id="151894"/>
    <lineage>
        <taxon>Bacteria</taxon>
        <taxon>Pseudomonadati</taxon>
        <taxon>Bacteroidota</taxon>
        <taxon>Sphingobacteriia</taxon>
        <taxon>Sphingobacteriales</taxon>
        <taxon>Sphingobacteriaceae</taxon>
        <taxon>Pedobacter</taxon>
    </lineage>
</organism>
<dbReference type="Pfam" id="PF22725">
    <property type="entry name" value="GFO_IDH_MocA_C3"/>
    <property type="match status" value="1"/>
</dbReference>
<dbReference type="PANTHER" id="PTHR43708">
    <property type="entry name" value="CONSERVED EXPRESSED OXIDOREDUCTASE (EUROFUNG)"/>
    <property type="match status" value="1"/>
</dbReference>
<dbReference type="InterPro" id="IPR055170">
    <property type="entry name" value="GFO_IDH_MocA-like_dom"/>
</dbReference>
<dbReference type="PANTHER" id="PTHR43708:SF5">
    <property type="entry name" value="CONSERVED EXPRESSED OXIDOREDUCTASE (EUROFUNG)-RELATED"/>
    <property type="match status" value="1"/>
</dbReference>
<evidence type="ECO:0000259" key="3">
    <source>
        <dbReference type="Pfam" id="PF01408"/>
    </source>
</evidence>
<protein>
    <submittedName>
        <fullName evidence="5">Predicted dehydrogenase</fullName>
    </submittedName>
</protein>
<dbReference type="GO" id="GO:0016491">
    <property type="term" value="F:oxidoreductase activity"/>
    <property type="evidence" value="ECO:0007669"/>
    <property type="project" value="UniProtKB-KW"/>
</dbReference>
<comment type="similarity">
    <text evidence="1">Belongs to the Gfo/Idh/MocA family.</text>
</comment>
<evidence type="ECO:0000259" key="4">
    <source>
        <dbReference type="Pfam" id="PF22725"/>
    </source>
</evidence>
<feature type="domain" description="Gfo/Idh/MocA-like oxidoreductase N-terminal" evidence="3">
    <location>
        <begin position="9"/>
        <end position="122"/>
    </location>
</feature>
<keyword evidence="2" id="KW-0560">Oxidoreductase</keyword>
<dbReference type="Pfam" id="PF01408">
    <property type="entry name" value="GFO_IDH_MocA"/>
    <property type="match status" value="1"/>
</dbReference>
<dbReference type="OrthoDB" id="9815825at2"/>
<dbReference type="Proteomes" id="UP000192756">
    <property type="component" value="Unassembled WGS sequence"/>
</dbReference>
<dbReference type="SUPFAM" id="SSF51735">
    <property type="entry name" value="NAD(P)-binding Rossmann-fold domains"/>
    <property type="match status" value="1"/>
</dbReference>
<proteinExistence type="inferred from homology"/>
<evidence type="ECO:0000313" key="5">
    <source>
        <dbReference type="EMBL" id="SMC71627.1"/>
    </source>
</evidence>
<evidence type="ECO:0000256" key="2">
    <source>
        <dbReference type="ARBA" id="ARBA00023002"/>
    </source>
</evidence>
<dbReference type="Gene3D" id="3.30.360.10">
    <property type="entry name" value="Dihydrodipicolinate Reductase, domain 2"/>
    <property type="match status" value="1"/>
</dbReference>
<dbReference type="EMBL" id="FWXT01000001">
    <property type="protein sequence ID" value="SMC71627.1"/>
    <property type="molecule type" value="Genomic_DNA"/>
</dbReference>
<name>A0A1W2BF41_9SPHI</name>
<gene>
    <name evidence="5" type="ORF">SAMN04488524_2319</name>
</gene>
<evidence type="ECO:0000256" key="1">
    <source>
        <dbReference type="ARBA" id="ARBA00010928"/>
    </source>
</evidence>
<dbReference type="InterPro" id="IPR036291">
    <property type="entry name" value="NAD(P)-bd_dom_sf"/>
</dbReference>
<reference evidence="6" key="1">
    <citation type="submission" date="2017-04" db="EMBL/GenBank/DDBJ databases">
        <authorList>
            <person name="Varghese N."/>
            <person name="Submissions S."/>
        </authorList>
    </citation>
    <scope>NUCLEOTIDE SEQUENCE [LARGE SCALE GENOMIC DNA]</scope>
    <source>
        <strain evidence="6">DSM 12126</strain>
    </source>
</reference>
<feature type="domain" description="GFO/IDH/MocA-like oxidoreductase" evidence="4">
    <location>
        <begin position="133"/>
        <end position="249"/>
    </location>
</feature>
<sequence>MKTEIVTGIMAYGMSGKVFHAPFIDKHPGFKLHAVTERTQKKASADYPGIISYDTIDDLIADEQIELIIINTPNYTHYDYAQKSLKAGKHILVEKPFTATSAEARELFMLAESLGKKIFVYHNRRWDSDCTSIQKVVESGQLGQINEVHYRFDRYRKAIGPKTFKEEPHPASGLLYDLGPHLLDQAISLFGKPKSFYKVLGKHRPGTKVDDYFMIHLAYPDDLNIFLTSSLLVADPQKAFVLNGSAGSFVKGRSDVQEEQLLKGMKLDNPAYGIEPADSKGRLTIMDEEGKPSSTYIDSEKGNYIGLFEAVYQSIVNDVAYPVTEEQIIAQLEILEA</sequence>
<keyword evidence="6" id="KW-1185">Reference proteome</keyword>
<accession>A0A1W2BF41</accession>
<dbReference type="RefSeq" id="WP_084238634.1">
    <property type="nucleotide sequence ID" value="NZ_FWXT01000001.1"/>
</dbReference>